<proteinExistence type="predicted"/>
<sequence>MSVEIARAAVGEEPLSLAEHEALVSEAADGHAGAVVGFSGNVRDHDGGRVVLGLEYRSHPTAGEQLAAVVAEVSAGRAGVRAVAASHRVGTLRIGEAALVVAVAADHRAEAFGLCRDLVDEIKRRIPVWKRQHFADGTAEWVAGA</sequence>
<dbReference type="RefSeq" id="WP_007472036.1">
    <property type="nucleotide sequence ID" value="NZ_KI391953.1"/>
</dbReference>
<dbReference type="STRING" id="679197.HMPREF9336_03213"/>
<gene>
    <name evidence="1" type="ORF">HMPREF9336_03213</name>
</gene>
<comment type="caution">
    <text evidence="1">The sequence shown here is derived from an EMBL/GenBank/DDBJ whole genome shotgun (WGS) entry which is preliminary data.</text>
</comment>
<dbReference type="CDD" id="cd00756">
    <property type="entry name" value="MoaE"/>
    <property type="match status" value="1"/>
</dbReference>
<keyword evidence="2" id="KW-1185">Reference proteome</keyword>
<dbReference type="HOGENOM" id="CLU_089568_1_1_11"/>
<protein>
    <recommendedName>
        <fullName evidence="3">Molybdenum cofactor biosynthesis protein MoaE</fullName>
    </recommendedName>
</protein>
<evidence type="ECO:0008006" key="3">
    <source>
        <dbReference type="Google" id="ProtNLM"/>
    </source>
</evidence>
<evidence type="ECO:0000313" key="1">
    <source>
        <dbReference type="EMBL" id="EFV11879.1"/>
    </source>
</evidence>
<name>E5XUP1_SEGRC</name>
<dbReference type="Pfam" id="PF02391">
    <property type="entry name" value="MoaE"/>
    <property type="match status" value="1"/>
</dbReference>
<dbReference type="PANTHER" id="PTHR23404">
    <property type="entry name" value="MOLYBDOPTERIN SYNTHASE RELATED"/>
    <property type="match status" value="1"/>
</dbReference>
<dbReference type="Gene3D" id="3.90.1170.40">
    <property type="entry name" value="Molybdopterin biosynthesis MoaE subunit"/>
    <property type="match status" value="1"/>
</dbReference>
<dbReference type="SUPFAM" id="SSF54690">
    <property type="entry name" value="Molybdopterin synthase subunit MoaE"/>
    <property type="match status" value="1"/>
</dbReference>
<dbReference type="InterPro" id="IPR036563">
    <property type="entry name" value="MoaE_sf"/>
</dbReference>
<dbReference type="GO" id="GO:0006777">
    <property type="term" value="P:Mo-molybdopterin cofactor biosynthetic process"/>
    <property type="evidence" value="ECO:0007669"/>
    <property type="project" value="InterPro"/>
</dbReference>
<reference evidence="1 2" key="1">
    <citation type="journal article" date="2011" name="Stand. Genomic Sci.">
        <title>High quality draft genome sequence of Segniliparus rugosus CDC 945(T)= (ATCC BAA-974(T)).</title>
        <authorList>
            <person name="Earl A.M."/>
            <person name="Desjardins C.A."/>
            <person name="Fitzgerald M.G."/>
            <person name="Arachchi H.M."/>
            <person name="Zeng Q."/>
            <person name="Mehta T."/>
            <person name="Griggs A."/>
            <person name="Birren B.W."/>
            <person name="Toney N.C."/>
            <person name="Carr J."/>
            <person name="Posey J."/>
            <person name="Butler W.R."/>
        </authorList>
    </citation>
    <scope>NUCLEOTIDE SEQUENCE [LARGE SCALE GENOMIC DNA]</scope>
    <source>
        <strain evidence="2">ATCC BAA-974 / DSM 45345 / CCUG 50838 / CIP 108380 / JCM 13579 / CDC 945</strain>
    </source>
</reference>
<accession>E5XUP1</accession>
<dbReference type="OrthoDB" id="9794429at2"/>
<dbReference type="eggNOG" id="COG0314">
    <property type="taxonomic scope" value="Bacteria"/>
</dbReference>
<dbReference type="Proteomes" id="UP000004816">
    <property type="component" value="Unassembled WGS sequence"/>
</dbReference>
<organism evidence="1 2">
    <name type="scientific">Segniliparus rugosus (strain ATCC BAA-974 / DSM 45345 / CCUG 50838 / CIP 108380 / JCM 13579 / CDC 945)</name>
    <dbReference type="NCBI Taxonomy" id="679197"/>
    <lineage>
        <taxon>Bacteria</taxon>
        <taxon>Bacillati</taxon>
        <taxon>Actinomycetota</taxon>
        <taxon>Actinomycetes</taxon>
        <taxon>Mycobacteriales</taxon>
        <taxon>Segniliparaceae</taxon>
        <taxon>Segniliparus</taxon>
    </lineage>
</organism>
<dbReference type="InterPro" id="IPR003448">
    <property type="entry name" value="Mopterin_biosynth_MoaE"/>
</dbReference>
<dbReference type="AlphaFoldDB" id="E5XUP1"/>
<evidence type="ECO:0000313" key="2">
    <source>
        <dbReference type="Proteomes" id="UP000004816"/>
    </source>
</evidence>
<dbReference type="EMBL" id="ACZI02000001">
    <property type="protein sequence ID" value="EFV11879.1"/>
    <property type="molecule type" value="Genomic_DNA"/>
</dbReference>